<evidence type="ECO:0000313" key="2">
    <source>
        <dbReference type="Proteomes" id="UP000184085"/>
    </source>
</evidence>
<organism evidence="1 2">
    <name type="scientific">Donghicola eburneus</name>
    <dbReference type="NCBI Taxonomy" id="393278"/>
    <lineage>
        <taxon>Bacteria</taxon>
        <taxon>Pseudomonadati</taxon>
        <taxon>Pseudomonadota</taxon>
        <taxon>Alphaproteobacteria</taxon>
        <taxon>Rhodobacterales</taxon>
        <taxon>Roseobacteraceae</taxon>
        <taxon>Donghicola</taxon>
    </lineage>
</organism>
<dbReference type="Gene3D" id="2.40.10.10">
    <property type="entry name" value="Trypsin-like serine proteases"/>
    <property type="match status" value="2"/>
</dbReference>
<evidence type="ECO:0000313" key="1">
    <source>
        <dbReference type="EMBL" id="SCM65946.1"/>
    </source>
</evidence>
<dbReference type="SUPFAM" id="SSF50494">
    <property type="entry name" value="Trypsin-like serine proteases"/>
    <property type="match status" value="1"/>
</dbReference>
<sequence>MMKRPIEFFLSAILSFILTISAGLSQAGFLGVFAKSDLEKCEVSQSFSELKLGHHQALTGPRQDKNFGQMEPVQNILKGPIRKAANRTGMLRICREGGEVDACTATLLNDHLLLTNAHCLEATQRSGRAIGMYLFLGYEKYADYSDRPRYDVRVEPVEIGSSRDLDYAILELEKPVPNIAPLKASVRDPEAGETMTIVSHALGGIMRVTRGGCVADAGRPLVGLNVLHWCDTRAGSSGALGFADEDRALLFLHSSGDAAEDIRDRGPNQGIRMTALLKQSDILRQMFTPKPADPCEDLNLDLGLSCEVVEGRALVTNNLIVEPIIEAPVVVDERPELVFPILEPEEGVVYGKPVFRSGNNMLNDIENFLRRAEPSIFVPNEPEGSIPEVAFDTVEGGLIDTHSFYVRDLYRKVFESVRSDFRQITLFEPIYEKNPGPQRDIAMTKVIGSEGKVARELIEYPFGYDPFPWRDCVMDKINYCSDGYYGVRDTYVKINVARKIEEVTFEDDFNFFNMLTSDFFERERDVFGFDDIKVVSGQRGFYAIMDHEGAIFIFDANLRVKLFVKIHLRDDYERTKEFSLRAVHLGDLGELYVSVTHEPDYGDANRNLPASGSLYKFNPVFRSDGEMEDYRFSWVSPEKTSNANIAVANDFIITAWGGSNSPDYLYKLDVSTGKVLERTKTPNAAEWLFLDGQTLYVDSYMRADIYDLH</sequence>
<gene>
    <name evidence="1" type="ORF">KARMA_0116</name>
</gene>
<dbReference type="InterPro" id="IPR009003">
    <property type="entry name" value="Peptidase_S1_PA"/>
</dbReference>
<keyword evidence="2" id="KW-1185">Reference proteome</keyword>
<dbReference type="InterPro" id="IPR043504">
    <property type="entry name" value="Peptidase_S1_PA_chymotrypsin"/>
</dbReference>
<dbReference type="AlphaFoldDB" id="A0A1M4MYK1"/>
<dbReference type="Proteomes" id="UP000184085">
    <property type="component" value="Unassembled WGS sequence"/>
</dbReference>
<reference evidence="2" key="1">
    <citation type="submission" date="2016-09" db="EMBL/GenBank/DDBJ databases">
        <authorList>
            <person name="Wibberg D."/>
        </authorList>
    </citation>
    <scope>NUCLEOTIDE SEQUENCE [LARGE SCALE GENOMIC DNA]</scope>
</reference>
<dbReference type="RefSeq" id="WP_072702417.1">
    <property type="nucleotide sequence ID" value="NZ_FMJB01000005.1"/>
</dbReference>
<accession>A0A1M4MYK1</accession>
<dbReference type="Pfam" id="PF13365">
    <property type="entry name" value="Trypsin_2"/>
    <property type="match status" value="1"/>
</dbReference>
<proteinExistence type="predicted"/>
<dbReference type="EMBL" id="FMJB01000005">
    <property type="protein sequence ID" value="SCM65946.1"/>
    <property type="molecule type" value="Genomic_DNA"/>
</dbReference>
<protein>
    <submittedName>
        <fullName evidence="1">Uncharacterized protein</fullName>
    </submittedName>
</protein>
<name>A0A1M4MYK1_9RHOB</name>